<evidence type="ECO:0000313" key="3">
    <source>
        <dbReference type="RefSeq" id="XP_016930496.2"/>
    </source>
</evidence>
<keyword evidence="1" id="KW-0732">Signal</keyword>
<dbReference type="RefSeq" id="XP_016930496.2">
    <property type="nucleotide sequence ID" value="XM_017075007.4"/>
</dbReference>
<accession>A0AB39Z977</accession>
<dbReference type="Proteomes" id="UP001652628">
    <property type="component" value="Chromosome 2R"/>
</dbReference>
<reference evidence="3" key="1">
    <citation type="submission" date="2025-08" db="UniProtKB">
        <authorList>
            <consortium name="RefSeq"/>
        </authorList>
    </citation>
    <scope>IDENTIFICATION</scope>
</reference>
<dbReference type="AlphaFoldDB" id="A0AB39Z977"/>
<gene>
    <name evidence="3" type="primary">LOC108010164</name>
</gene>
<evidence type="ECO:0000256" key="1">
    <source>
        <dbReference type="SAM" id="SignalP"/>
    </source>
</evidence>
<feature type="signal peptide" evidence="1">
    <location>
        <begin position="1"/>
        <end position="23"/>
    </location>
</feature>
<name>A0AB39Z977_DROSZ</name>
<protein>
    <submittedName>
        <fullName evidence="3">Uncharacterized protein isoform X1</fullName>
    </submittedName>
</protein>
<sequence length="838" mass="93045">MKSKQLLAAAVCLASLLILGTQAQENAMLQIPPSLVECYNTSFFMNRDNRLPANMDTLISLIEKVENSYAGTSGVQADIRTVAVSLLHRFRQDGIKKAAGINAADGVIPYSPTGFQFPKFKILLSRLIPGNANSFPNSSLTSVERCSLHFMLSSTFDTRSRGDENNVCNQLSQYRAQRLPRSLKKEYDNNFISDVEWLDTRPKRGRSSVSVSKYEQLGELDYESDWAYAGSEGTSQCPVEDGLVRTRWGTVSAGTLIAGIAAGVQQQTVQLNTLLALASQRRARGRSQSQTSNTIDNRWAATLAGDLAEVTLVQLPGSTSSASVGATGGWNDTVLPHWYFLSQRNNLEATDAEIRGGLDGLILAKNVASWRTQASSLKLSQLLRMYYSTNGVLSSGINACSRQSQFTNVAPSQEMEDQTSAFALVLDREMQLRVTLTSSAIAQYAGNATASLVTYVQMIDYFPSQQWSDISNRTTVMADIYVFVDTYWPYSCVVDYVAYVLQDLNIHPYASKVTLFAASDGSVIVNTTDYIINVYEEWNSTSHSWHPNGFNLPLILNTLNVRVEDLLEADRAIDNLGGRSLIALLIPSPLSYVDEKDYDYCQRYMERLRWRLPNLHFIYYGGGALVRFHDFVRDPSKDLFLLNTEKPPESCGDPVITRIRQVPRRLSNPRCYANGIISEFGSNSLQQYGRLGSINFYRLDSLYLPARQSMRYLKISPISQITFTVCTSRIIERPFRNLSAPLRAEETCESTALGSFSYDLTDACVGYDFEPCPPLFFSVQAQGFGDISCVVKACQTPDEAQYVVSLSNLGCNDATSIIFNVVLAAPAFLISLSYPMHL</sequence>
<dbReference type="GeneID" id="108010164"/>
<feature type="chain" id="PRO_5047275959" evidence="1">
    <location>
        <begin position="24"/>
        <end position="838"/>
    </location>
</feature>
<keyword evidence="2" id="KW-1185">Reference proteome</keyword>
<proteinExistence type="predicted"/>
<organism evidence="2 3">
    <name type="scientific">Drosophila suzukii</name>
    <name type="common">Spotted-wing drosophila fruit fly</name>
    <dbReference type="NCBI Taxonomy" id="28584"/>
    <lineage>
        <taxon>Eukaryota</taxon>
        <taxon>Metazoa</taxon>
        <taxon>Ecdysozoa</taxon>
        <taxon>Arthropoda</taxon>
        <taxon>Hexapoda</taxon>
        <taxon>Insecta</taxon>
        <taxon>Pterygota</taxon>
        <taxon>Neoptera</taxon>
        <taxon>Endopterygota</taxon>
        <taxon>Diptera</taxon>
        <taxon>Brachycera</taxon>
        <taxon>Muscomorpha</taxon>
        <taxon>Ephydroidea</taxon>
        <taxon>Drosophilidae</taxon>
        <taxon>Drosophila</taxon>
        <taxon>Sophophora</taxon>
    </lineage>
</organism>
<evidence type="ECO:0000313" key="2">
    <source>
        <dbReference type="Proteomes" id="UP001652628"/>
    </source>
</evidence>